<feature type="transmembrane region" description="Helical" evidence="1">
    <location>
        <begin position="7"/>
        <end position="31"/>
    </location>
</feature>
<keyword evidence="2" id="KW-0378">Hydrolase</keyword>
<dbReference type="AlphaFoldDB" id="A0A841R5G2"/>
<organism evidence="2 3">
    <name type="scientific">Spirochaeta isovalerica</name>
    <dbReference type="NCBI Taxonomy" id="150"/>
    <lineage>
        <taxon>Bacteria</taxon>
        <taxon>Pseudomonadati</taxon>
        <taxon>Spirochaetota</taxon>
        <taxon>Spirochaetia</taxon>
        <taxon>Spirochaetales</taxon>
        <taxon>Spirochaetaceae</taxon>
        <taxon>Spirochaeta</taxon>
    </lineage>
</organism>
<protein>
    <submittedName>
        <fullName evidence="2">Membrane protein implicated in regulation of membrane protease activity</fullName>
    </submittedName>
</protein>
<keyword evidence="3" id="KW-1185">Reference proteome</keyword>
<dbReference type="Proteomes" id="UP000587760">
    <property type="component" value="Unassembled WGS sequence"/>
</dbReference>
<reference evidence="2 3" key="1">
    <citation type="submission" date="2020-08" db="EMBL/GenBank/DDBJ databases">
        <title>Genomic Encyclopedia of Type Strains, Phase IV (KMG-IV): sequencing the most valuable type-strain genomes for metagenomic binning, comparative biology and taxonomic classification.</title>
        <authorList>
            <person name="Goeker M."/>
        </authorList>
    </citation>
    <scope>NUCLEOTIDE SEQUENCE [LARGE SCALE GENOMIC DNA]</scope>
    <source>
        <strain evidence="2 3">DSM 2461</strain>
    </source>
</reference>
<accession>A0A841R5G2</accession>
<evidence type="ECO:0000313" key="2">
    <source>
        <dbReference type="EMBL" id="MBB6479066.1"/>
    </source>
</evidence>
<keyword evidence="1" id="KW-1133">Transmembrane helix</keyword>
<gene>
    <name evidence="2" type="ORF">HNR50_000699</name>
</gene>
<feature type="transmembrane region" description="Helical" evidence="1">
    <location>
        <begin position="37"/>
        <end position="59"/>
    </location>
</feature>
<dbReference type="GO" id="GO:0008233">
    <property type="term" value="F:peptidase activity"/>
    <property type="evidence" value="ECO:0007669"/>
    <property type="project" value="UniProtKB-KW"/>
</dbReference>
<proteinExistence type="predicted"/>
<keyword evidence="1" id="KW-0472">Membrane</keyword>
<dbReference type="GO" id="GO:0006508">
    <property type="term" value="P:proteolysis"/>
    <property type="evidence" value="ECO:0007669"/>
    <property type="project" value="UniProtKB-KW"/>
</dbReference>
<dbReference type="EMBL" id="JACHGJ010000001">
    <property type="protein sequence ID" value="MBB6479066.1"/>
    <property type="molecule type" value="Genomic_DNA"/>
</dbReference>
<comment type="caution">
    <text evidence="2">The sequence shown here is derived from an EMBL/GenBank/DDBJ whole genome shotgun (WGS) entry which is preliminary data.</text>
</comment>
<keyword evidence="1" id="KW-0812">Transmembrane</keyword>
<evidence type="ECO:0000313" key="3">
    <source>
        <dbReference type="Proteomes" id="UP000587760"/>
    </source>
</evidence>
<keyword evidence="2" id="KW-0645">Protease</keyword>
<dbReference type="RefSeq" id="WP_184743819.1">
    <property type="nucleotide sequence ID" value="NZ_JACHGJ010000001.1"/>
</dbReference>
<sequence length="76" mass="8608">MKGKYLITIIISAVFLVIIGGYFSLILFGLIESGLGGLWTFIVLLVAAGFLGLMIYTMIERLKEQKEENPDDYRKY</sequence>
<name>A0A841R5G2_9SPIO</name>
<evidence type="ECO:0000256" key="1">
    <source>
        <dbReference type="SAM" id="Phobius"/>
    </source>
</evidence>